<name>A0A166SQF3_9AGAM</name>
<evidence type="ECO:0000256" key="1">
    <source>
        <dbReference type="SAM" id="MobiDB-lite"/>
    </source>
</evidence>
<feature type="compositionally biased region" description="Basic residues" evidence="1">
    <location>
        <begin position="9"/>
        <end position="18"/>
    </location>
</feature>
<proteinExistence type="predicted"/>
<dbReference type="AlphaFoldDB" id="A0A166SQF3"/>
<accession>A0A166SQF3</accession>
<reference evidence="2 3" key="1">
    <citation type="journal article" date="2016" name="Mol. Biol. Evol.">
        <title>Comparative Genomics of Early-Diverging Mushroom-Forming Fungi Provides Insights into the Origins of Lignocellulose Decay Capabilities.</title>
        <authorList>
            <person name="Nagy L.G."/>
            <person name="Riley R."/>
            <person name="Tritt A."/>
            <person name="Adam C."/>
            <person name="Daum C."/>
            <person name="Floudas D."/>
            <person name="Sun H."/>
            <person name="Yadav J.S."/>
            <person name="Pangilinan J."/>
            <person name="Larsson K.H."/>
            <person name="Matsuura K."/>
            <person name="Barry K."/>
            <person name="Labutti K."/>
            <person name="Kuo R."/>
            <person name="Ohm R.A."/>
            <person name="Bhattacharya S.S."/>
            <person name="Shirouzu T."/>
            <person name="Yoshinaga Y."/>
            <person name="Martin F.M."/>
            <person name="Grigoriev I.V."/>
            <person name="Hibbett D.S."/>
        </authorList>
    </citation>
    <scope>NUCLEOTIDE SEQUENCE [LARGE SCALE GENOMIC DNA]</scope>
    <source>
        <strain evidence="2 3">CBS 109695</strain>
    </source>
</reference>
<gene>
    <name evidence="2" type="ORF">FIBSPDRAFT_851327</name>
</gene>
<evidence type="ECO:0000313" key="3">
    <source>
        <dbReference type="Proteomes" id="UP000076532"/>
    </source>
</evidence>
<dbReference type="Proteomes" id="UP000076532">
    <property type="component" value="Unassembled WGS sequence"/>
</dbReference>
<organism evidence="2 3">
    <name type="scientific">Athelia psychrophila</name>
    <dbReference type="NCBI Taxonomy" id="1759441"/>
    <lineage>
        <taxon>Eukaryota</taxon>
        <taxon>Fungi</taxon>
        <taxon>Dikarya</taxon>
        <taxon>Basidiomycota</taxon>
        <taxon>Agaricomycotina</taxon>
        <taxon>Agaricomycetes</taxon>
        <taxon>Agaricomycetidae</taxon>
        <taxon>Atheliales</taxon>
        <taxon>Atheliaceae</taxon>
        <taxon>Athelia</taxon>
    </lineage>
</organism>
<feature type="region of interest" description="Disordered" evidence="1">
    <location>
        <begin position="1"/>
        <end position="22"/>
    </location>
</feature>
<protein>
    <submittedName>
        <fullName evidence="2">Uncharacterized protein</fullName>
    </submittedName>
</protein>
<dbReference type="EMBL" id="KV417497">
    <property type="protein sequence ID" value="KZP29711.1"/>
    <property type="molecule type" value="Genomic_DNA"/>
</dbReference>
<evidence type="ECO:0000313" key="2">
    <source>
        <dbReference type="EMBL" id="KZP29711.1"/>
    </source>
</evidence>
<keyword evidence="3" id="KW-1185">Reference proteome</keyword>
<sequence length="57" mass="6039">MSSDWKKQGEHKKTKGHAARVWDEDGHSMAAAAALITSTEILVVEPAAASSSSSKSR</sequence>